<keyword evidence="3 6" id="KW-0255">Endonuclease</keyword>
<gene>
    <name evidence="6 8" type="primary">rnpA</name>
    <name evidence="8" type="ORF">H9763_09925</name>
</gene>
<dbReference type="GO" id="GO:0030677">
    <property type="term" value="C:ribonuclease P complex"/>
    <property type="evidence" value="ECO:0007669"/>
    <property type="project" value="TreeGrafter"/>
</dbReference>
<evidence type="ECO:0000313" key="8">
    <source>
        <dbReference type="EMBL" id="HJB91762.1"/>
    </source>
</evidence>
<evidence type="ECO:0000256" key="3">
    <source>
        <dbReference type="ARBA" id="ARBA00022759"/>
    </source>
</evidence>
<dbReference type="GO" id="GO:0004526">
    <property type="term" value="F:ribonuclease P activity"/>
    <property type="evidence" value="ECO:0007669"/>
    <property type="project" value="UniProtKB-UniRule"/>
</dbReference>
<dbReference type="PANTHER" id="PTHR33992">
    <property type="entry name" value="RIBONUCLEASE P PROTEIN COMPONENT"/>
    <property type="match status" value="1"/>
</dbReference>
<dbReference type="Gene3D" id="3.30.230.10">
    <property type="match status" value="1"/>
</dbReference>
<accession>A0A9D2SEK4</accession>
<evidence type="ECO:0000256" key="2">
    <source>
        <dbReference type="ARBA" id="ARBA00022722"/>
    </source>
</evidence>
<dbReference type="InterPro" id="IPR020568">
    <property type="entry name" value="Ribosomal_Su5_D2-typ_SF"/>
</dbReference>
<dbReference type="Pfam" id="PF00825">
    <property type="entry name" value="Ribonuclease_P"/>
    <property type="match status" value="1"/>
</dbReference>
<keyword evidence="1 6" id="KW-0819">tRNA processing</keyword>
<comment type="function">
    <text evidence="6">RNaseP catalyzes the removal of the 5'-leader sequence from pre-tRNA to produce the mature 5'-terminus. It can also cleave other RNA substrates such as 4.5S RNA. The protein component plays an auxiliary but essential role in vivo by binding to the 5'-leader sequence and broadening the substrate specificity of the ribozyme.</text>
</comment>
<evidence type="ECO:0000256" key="5">
    <source>
        <dbReference type="ARBA" id="ARBA00022884"/>
    </source>
</evidence>
<evidence type="ECO:0000256" key="4">
    <source>
        <dbReference type="ARBA" id="ARBA00022801"/>
    </source>
</evidence>
<protein>
    <recommendedName>
        <fullName evidence="6 7">Ribonuclease P protein component</fullName>
        <shortName evidence="6">RNase P protein</shortName>
        <shortName evidence="6">RNaseP protein</shortName>
        <ecNumber evidence="6 7">3.1.26.5</ecNumber>
    </recommendedName>
    <alternativeName>
        <fullName evidence="6">Protein C5</fullName>
    </alternativeName>
</protein>
<sequence length="116" mass="13285">MKFTESLRKNRQFQEVYKTGVSRANKYLVMFVSENHQDVNYLGISVSKKVGNSVVRHRVKRLVKESYRLHEDIFNSGLNIVITARATAASIPYSKMESAVLHLGKLHNIVKPSDHE</sequence>
<organism evidence="8 9">
    <name type="scientific">Candidatus Eisenbergiella merdigallinarum</name>
    <dbReference type="NCBI Taxonomy" id="2838552"/>
    <lineage>
        <taxon>Bacteria</taxon>
        <taxon>Bacillati</taxon>
        <taxon>Bacillota</taxon>
        <taxon>Clostridia</taxon>
        <taxon>Lachnospirales</taxon>
        <taxon>Lachnospiraceae</taxon>
        <taxon>Eisenbergiella</taxon>
    </lineage>
</organism>
<dbReference type="InterPro" id="IPR000100">
    <property type="entry name" value="RNase_P"/>
</dbReference>
<dbReference type="PANTHER" id="PTHR33992:SF1">
    <property type="entry name" value="RIBONUCLEASE P PROTEIN COMPONENT"/>
    <property type="match status" value="1"/>
</dbReference>
<proteinExistence type="inferred from homology"/>
<comment type="caution">
    <text evidence="8">The sequence shown here is derived from an EMBL/GenBank/DDBJ whole genome shotgun (WGS) entry which is preliminary data.</text>
</comment>
<dbReference type="Proteomes" id="UP000886883">
    <property type="component" value="Unassembled WGS sequence"/>
</dbReference>
<comment type="similarity">
    <text evidence="6">Belongs to the RnpA family.</text>
</comment>
<dbReference type="EMBL" id="DWXE01000039">
    <property type="protein sequence ID" value="HJB91762.1"/>
    <property type="molecule type" value="Genomic_DNA"/>
</dbReference>
<dbReference type="HAMAP" id="MF_00227">
    <property type="entry name" value="RNase_P"/>
    <property type="match status" value="1"/>
</dbReference>
<dbReference type="GO" id="GO:0042781">
    <property type="term" value="F:3'-tRNA processing endoribonuclease activity"/>
    <property type="evidence" value="ECO:0007669"/>
    <property type="project" value="TreeGrafter"/>
</dbReference>
<keyword evidence="5 6" id="KW-0694">RNA-binding</keyword>
<keyword evidence="4 6" id="KW-0378">Hydrolase</keyword>
<dbReference type="NCBIfam" id="TIGR00188">
    <property type="entry name" value="rnpA"/>
    <property type="match status" value="1"/>
</dbReference>
<name>A0A9D2SEK4_9FIRM</name>
<evidence type="ECO:0000256" key="1">
    <source>
        <dbReference type="ARBA" id="ARBA00022694"/>
    </source>
</evidence>
<comment type="subunit">
    <text evidence="6">Consists of a catalytic RNA component (M1 or rnpB) and a protein subunit.</text>
</comment>
<dbReference type="EC" id="3.1.26.5" evidence="6 7"/>
<dbReference type="GO" id="GO:0001682">
    <property type="term" value="P:tRNA 5'-leader removal"/>
    <property type="evidence" value="ECO:0007669"/>
    <property type="project" value="UniProtKB-UniRule"/>
</dbReference>
<evidence type="ECO:0000256" key="6">
    <source>
        <dbReference type="HAMAP-Rule" id="MF_00227"/>
    </source>
</evidence>
<dbReference type="InterPro" id="IPR014721">
    <property type="entry name" value="Ribsml_uS5_D2-typ_fold_subgr"/>
</dbReference>
<reference evidence="8" key="1">
    <citation type="journal article" date="2021" name="PeerJ">
        <title>Extensive microbial diversity within the chicken gut microbiome revealed by metagenomics and culture.</title>
        <authorList>
            <person name="Gilroy R."/>
            <person name="Ravi A."/>
            <person name="Getino M."/>
            <person name="Pursley I."/>
            <person name="Horton D.L."/>
            <person name="Alikhan N.F."/>
            <person name="Baker D."/>
            <person name="Gharbi K."/>
            <person name="Hall N."/>
            <person name="Watson M."/>
            <person name="Adriaenssens E.M."/>
            <person name="Foster-Nyarko E."/>
            <person name="Jarju S."/>
            <person name="Secka A."/>
            <person name="Antonio M."/>
            <person name="Oren A."/>
            <person name="Chaudhuri R.R."/>
            <person name="La Ragione R."/>
            <person name="Hildebrand F."/>
            <person name="Pallen M.J."/>
        </authorList>
    </citation>
    <scope>NUCLEOTIDE SEQUENCE</scope>
    <source>
        <strain evidence="8">USAMLcec3-2134</strain>
    </source>
</reference>
<dbReference type="AlphaFoldDB" id="A0A9D2SEK4"/>
<dbReference type="SUPFAM" id="SSF54211">
    <property type="entry name" value="Ribosomal protein S5 domain 2-like"/>
    <property type="match status" value="1"/>
</dbReference>
<comment type="catalytic activity">
    <reaction evidence="6">
        <text>Endonucleolytic cleavage of RNA, removing 5'-extranucleotides from tRNA precursor.</text>
        <dbReference type="EC" id="3.1.26.5"/>
    </reaction>
</comment>
<keyword evidence="2 6" id="KW-0540">Nuclease</keyword>
<reference evidence="8" key="2">
    <citation type="submission" date="2021-04" db="EMBL/GenBank/DDBJ databases">
        <authorList>
            <person name="Gilroy R."/>
        </authorList>
    </citation>
    <scope>NUCLEOTIDE SEQUENCE</scope>
    <source>
        <strain evidence="8">USAMLcec3-2134</strain>
    </source>
</reference>
<evidence type="ECO:0000313" key="9">
    <source>
        <dbReference type="Proteomes" id="UP000886883"/>
    </source>
</evidence>
<dbReference type="GO" id="GO:0000049">
    <property type="term" value="F:tRNA binding"/>
    <property type="evidence" value="ECO:0007669"/>
    <property type="project" value="UniProtKB-UniRule"/>
</dbReference>
<evidence type="ECO:0000256" key="7">
    <source>
        <dbReference type="NCBIfam" id="TIGR00188"/>
    </source>
</evidence>